<proteinExistence type="predicted"/>
<evidence type="ECO:0000313" key="3">
    <source>
        <dbReference type="EMBL" id="QIU94862.1"/>
    </source>
</evidence>
<feature type="signal peptide" evidence="1">
    <location>
        <begin position="1"/>
        <end position="25"/>
    </location>
</feature>
<keyword evidence="4" id="KW-1185">Reference proteome</keyword>
<evidence type="ECO:0000256" key="1">
    <source>
        <dbReference type="SAM" id="SignalP"/>
    </source>
</evidence>
<protein>
    <recommendedName>
        <fullName evidence="2">Fibrobacter succinogenes major paralogous domain-containing protein</fullName>
    </recommendedName>
</protein>
<dbReference type="EMBL" id="CP050831">
    <property type="protein sequence ID" value="QIU94862.1"/>
    <property type="molecule type" value="Genomic_DNA"/>
</dbReference>
<name>A0A6H0KNA8_9BACE</name>
<dbReference type="Proteomes" id="UP000501780">
    <property type="component" value="Chromosome"/>
</dbReference>
<dbReference type="AlphaFoldDB" id="A0A6H0KNA8"/>
<dbReference type="KEGG" id="bfc:BacF7301_12220"/>
<organism evidence="3 4">
    <name type="scientific">Bacteroides faecium</name>
    <dbReference type="NCBI Taxonomy" id="2715212"/>
    <lineage>
        <taxon>Bacteria</taxon>
        <taxon>Pseudomonadati</taxon>
        <taxon>Bacteroidota</taxon>
        <taxon>Bacteroidia</taxon>
        <taxon>Bacteroidales</taxon>
        <taxon>Bacteroidaceae</taxon>
        <taxon>Bacteroides</taxon>
    </lineage>
</organism>
<dbReference type="InterPro" id="IPR011871">
    <property type="entry name" value="Fib_succ_major"/>
</dbReference>
<dbReference type="Pfam" id="PF09603">
    <property type="entry name" value="Fib_succ_major"/>
    <property type="match status" value="1"/>
</dbReference>
<feature type="domain" description="Fibrobacter succinogenes major paralogous" evidence="2">
    <location>
        <begin position="396"/>
        <end position="616"/>
    </location>
</feature>
<accession>A0A6H0KNA8</accession>
<gene>
    <name evidence="3" type="ORF">BacF7301_12220</name>
</gene>
<reference evidence="3 4" key="1">
    <citation type="submission" date="2020-03" db="EMBL/GenBank/DDBJ databases">
        <title>Genomic analysis of Bacteroides faecium CBA7301.</title>
        <authorList>
            <person name="Kim J."/>
            <person name="Roh S.W."/>
        </authorList>
    </citation>
    <scope>NUCLEOTIDE SEQUENCE [LARGE SCALE GENOMIC DNA]</scope>
    <source>
        <strain evidence="3 4">CBA7301</strain>
    </source>
</reference>
<sequence length="621" mass="68809">MKRTYINKNGYLAIMLILVILSACKGQTDEEMTSSDGTALFQISDRLGETSDREISYYTFKDNMLYKTGHGLVSPFRLSVPPNARVFFFSGETEPAGLAAVATGKTTLDEFLAIRTEESEYPVDFYTGSLLRTDNSAYRIPLSIGVAQIDMDATSSDLLRISSIHIENVPASTLLFSQEHPASSTSKVARTYEFTPPAGGKKENIFRIYESNTPVIFSVEGEYDGIPLSFKASLPQVSRNTKYTLKVMNAGTEVTGFFSIDEWTQTDTVNTAAHADEKLLIDMEHSVFPAGTVVSDSRQSLDVPYTGGDITLAFMAESAVDFESVIDELSNLQTSLPEVRREDDRILTKYHIHVKGQGDNTLPYMTTLNVKSVLRQHSTNNISLIVGCPPLYIREVTLGGRTWMNFNARSRTPDDQIYPMKGYDVEGMYKHEWLNTLGGMFQYGRNYIYVPWESGVDNQGNQTVDLPWMEAKNTPCPEGYRIPTATELFQLLGNGSGVPGSWDYNGERITASEVIASNDTVKINGVSGVAKFLKLAGAGGGCMYIPYGGTKSSISPSPEDPKFEQGFRLWCADDERKDGQAMSIYYGNLIQAETPIKSVKLSEISKKSYAYVRCIKDMNSK</sequence>
<evidence type="ECO:0000313" key="4">
    <source>
        <dbReference type="Proteomes" id="UP000501780"/>
    </source>
</evidence>
<dbReference type="RefSeq" id="WP_167963151.1">
    <property type="nucleotide sequence ID" value="NZ_CP050831.1"/>
</dbReference>
<evidence type="ECO:0000259" key="2">
    <source>
        <dbReference type="Pfam" id="PF09603"/>
    </source>
</evidence>
<keyword evidence="1" id="KW-0732">Signal</keyword>
<feature type="chain" id="PRO_5026081853" description="Fibrobacter succinogenes major paralogous domain-containing protein" evidence="1">
    <location>
        <begin position="26"/>
        <end position="621"/>
    </location>
</feature>
<dbReference type="PROSITE" id="PS51257">
    <property type="entry name" value="PROKAR_LIPOPROTEIN"/>
    <property type="match status" value="1"/>
</dbReference>